<dbReference type="EMBL" id="JAXOJX010000007">
    <property type="protein sequence ID" value="MDZ5456225.1"/>
    <property type="molecule type" value="Genomic_DNA"/>
</dbReference>
<sequence>MKAVVRWPGLWPQLLLALAAVTLALAAHGEGLPEYRLKAAFLYNFAAYTEWPAEAGATLNVCIYGADPFGAEADSLNGKKAAARTLVVHRKTQAEALKGCQIVFIANAGSEPVRHVLDVLRGLPVLTVADTPRALQHGVALNMNLTQERVTFEANLRAAREARLELSSRLLRLATGVQQ</sequence>
<comment type="caution">
    <text evidence="1">The sequence shown here is derived from an EMBL/GenBank/DDBJ whole genome shotgun (WGS) entry which is preliminary data.</text>
</comment>
<reference evidence="1 2" key="1">
    <citation type="submission" date="2023-11" db="EMBL/GenBank/DDBJ databases">
        <title>Draft genome of Azohydromonas lata strain H1 (DSM1123), a polyhydroxyalkanoate producer.</title>
        <authorList>
            <person name="Traversa D."/>
            <person name="D'Addabbo P."/>
            <person name="Pazzani C."/>
            <person name="Manzari C."/>
            <person name="Chiara M."/>
            <person name="Scrascia M."/>
        </authorList>
    </citation>
    <scope>NUCLEOTIDE SEQUENCE [LARGE SCALE GENOMIC DNA]</scope>
    <source>
        <strain evidence="1 2">H1</strain>
    </source>
</reference>
<dbReference type="InterPro" id="IPR025293">
    <property type="entry name" value="YfiR/HmsC-like"/>
</dbReference>
<dbReference type="Pfam" id="PF13689">
    <property type="entry name" value="DUF4154"/>
    <property type="match status" value="1"/>
</dbReference>
<organism evidence="1 2">
    <name type="scientific">Azohydromonas lata</name>
    <dbReference type="NCBI Taxonomy" id="45677"/>
    <lineage>
        <taxon>Bacteria</taxon>
        <taxon>Pseudomonadati</taxon>
        <taxon>Pseudomonadota</taxon>
        <taxon>Betaproteobacteria</taxon>
        <taxon>Burkholderiales</taxon>
        <taxon>Sphaerotilaceae</taxon>
        <taxon>Azohydromonas</taxon>
    </lineage>
</organism>
<dbReference type="RefSeq" id="WP_322464840.1">
    <property type="nucleotide sequence ID" value="NZ_JAXOJX010000007.1"/>
</dbReference>
<keyword evidence="2" id="KW-1185">Reference proteome</keyword>
<dbReference type="Proteomes" id="UP001293718">
    <property type="component" value="Unassembled WGS sequence"/>
</dbReference>
<evidence type="ECO:0000313" key="2">
    <source>
        <dbReference type="Proteomes" id="UP001293718"/>
    </source>
</evidence>
<accession>A0ABU5IC13</accession>
<protein>
    <submittedName>
        <fullName evidence="1">YfiR family protein</fullName>
    </submittedName>
</protein>
<proteinExistence type="predicted"/>
<evidence type="ECO:0000313" key="1">
    <source>
        <dbReference type="EMBL" id="MDZ5456225.1"/>
    </source>
</evidence>
<name>A0ABU5IC13_9BURK</name>
<gene>
    <name evidence="1" type="ORF">SM757_06530</name>
</gene>